<dbReference type="EMBL" id="BMDD01000004">
    <property type="protein sequence ID" value="GGH81508.1"/>
    <property type="molecule type" value="Genomic_DNA"/>
</dbReference>
<dbReference type="Proteomes" id="UP000605427">
    <property type="component" value="Unassembled WGS sequence"/>
</dbReference>
<sequence>MKAKTAEIRIYVSSENFTIPFMLDFLKKAAFFKTVRYETDRANKFKESQFSESNFAKHVEKEEKAFKHAFAITLHDDLGNEIFFYKQKTTSFITIDIVKEAEEHLENWIQFTDALLEKDSVAICACLYPENDGFWQQNPDPAQYEFHGRSLEGVTVIHHNAYLSTIDVKSLPGYSNYFNEIWFGSTWMMWYGKDYFRMIPKERFVSFDQAFEIRELPGGAIRIQLFEHRDAYEEKASRAIQQRFRDYLGVDDAVQALEDAEHQQERDWDDVAIEIVTEETDASGAPIQQYRFYVDEQGQAVIRSQAVRQITYGVNGQGETVFTHEEELE</sequence>
<protein>
    <submittedName>
        <fullName evidence="1">Uncharacterized protein</fullName>
    </submittedName>
</protein>
<organism evidence="1 2">
    <name type="scientific">Saccharibacillus endophyticus</name>
    <dbReference type="NCBI Taxonomy" id="2060666"/>
    <lineage>
        <taxon>Bacteria</taxon>
        <taxon>Bacillati</taxon>
        <taxon>Bacillota</taxon>
        <taxon>Bacilli</taxon>
        <taxon>Bacillales</taxon>
        <taxon>Paenibacillaceae</taxon>
        <taxon>Saccharibacillus</taxon>
    </lineage>
</organism>
<accession>A0ABQ1ZZT4</accession>
<keyword evidence="2" id="KW-1185">Reference proteome</keyword>
<evidence type="ECO:0000313" key="1">
    <source>
        <dbReference type="EMBL" id="GGH81508.1"/>
    </source>
</evidence>
<proteinExistence type="predicted"/>
<evidence type="ECO:0000313" key="2">
    <source>
        <dbReference type="Proteomes" id="UP000605427"/>
    </source>
</evidence>
<comment type="caution">
    <text evidence="1">The sequence shown here is derived from an EMBL/GenBank/DDBJ whole genome shotgun (WGS) entry which is preliminary data.</text>
</comment>
<dbReference type="RefSeq" id="WP_172245230.1">
    <property type="nucleotide sequence ID" value="NZ_BMDD01000004.1"/>
</dbReference>
<name>A0ABQ1ZZT4_9BACL</name>
<gene>
    <name evidence="1" type="ORF">GCM10007362_31410</name>
</gene>
<reference evidence="2" key="1">
    <citation type="journal article" date="2019" name="Int. J. Syst. Evol. Microbiol.">
        <title>The Global Catalogue of Microorganisms (GCM) 10K type strain sequencing project: providing services to taxonomists for standard genome sequencing and annotation.</title>
        <authorList>
            <consortium name="The Broad Institute Genomics Platform"/>
            <consortium name="The Broad Institute Genome Sequencing Center for Infectious Disease"/>
            <person name="Wu L."/>
            <person name="Ma J."/>
        </authorList>
    </citation>
    <scope>NUCLEOTIDE SEQUENCE [LARGE SCALE GENOMIC DNA]</scope>
    <source>
        <strain evidence="2">CCM 8702</strain>
    </source>
</reference>